<evidence type="ECO:0000313" key="6">
    <source>
        <dbReference type="Proteomes" id="UP000515981"/>
    </source>
</evidence>
<dbReference type="InterPro" id="IPR003812">
    <property type="entry name" value="Fido"/>
</dbReference>
<gene>
    <name evidence="5" type="ORF">H9Q77_12090</name>
</gene>
<evidence type="ECO:0000259" key="4">
    <source>
        <dbReference type="PROSITE" id="PS51459"/>
    </source>
</evidence>
<proteinExistence type="predicted"/>
<feature type="active site" evidence="1">
    <location>
        <position position="177"/>
    </location>
</feature>
<feature type="binding site" evidence="2">
    <location>
        <position position="222"/>
    </location>
    <ligand>
        <name>ATP</name>
        <dbReference type="ChEBI" id="CHEBI:30616"/>
    </ligand>
</feature>
<name>A0A7G9FTE3_9FIRM</name>
<dbReference type="PANTHER" id="PTHR13504:SF38">
    <property type="entry name" value="FIDO DOMAIN-CONTAINING PROTEIN"/>
    <property type="match status" value="1"/>
</dbReference>
<reference evidence="5 6" key="1">
    <citation type="submission" date="2020-08" db="EMBL/GenBank/DDBJ databases">
        <authorList>
            <person name="Liu C."/>
            <person name="Sun Q."/>
        </authorList>
    </citation>
    <scope>NUCLEOTIDE SEQUENCE [LARGE SCALE GENOMIC DNA]</scope>
    <source>
        <strain evidence="5 6">NSJ-8</strain>
    </source>
</reference>
<dbReference type="Pfam" id="PF02661">
    <property type="entry name" value="Fic"/>
    <property type="match status" value="1"/>
</dbReference>
<evidence type="ECO:0000256" key="1">
    <source>
        <dbReference type="PIRSR" id="PIRSR640198-1"/>
    </source>
</evidence>
<dbReference type="Proteomes" id="UP000515981">
    <property type="component" value="Chromosome"/>
</dbReference>
<feature type="site" description="Important for autoinhibition of adenylyltransferase activity" evidence="3">
    <location>
        <position position="40"/>
    </location>
</feature>
<feature type="binding site" evidence="2">
    <location>
        <begin position="181"/>
        <end position="188"/>
    </location>
    <ligand>
        <name>ATP</name>
        <dbReference type="ChEBI" id="CHEBI:30616"/>
    </ligand>
</feature>
<accession>A0A7G9FTE3</accession>
<keyword evidence="6" id="KW-1185">Reference proteome</keyword>
<dbReference type="KEGG" id="ssun:H9Q77_12090"/>
<keyword evidence="2" id="KW-0067">ATP-binding</keyword>
<dbReference type="AlphaFoldDB" id="A0A7G9FTE3"/>
<dbReference type="GO" id="GO:0005524">
    <property type="term" value="F:ATP binding"/>
    <property type="evidence" value="ECO:0007669"/>
    <property type="project" value="UniProtKB-KW"/>
</dbReference>
<dbReference type="EMBL" id="CP060633">
    <property type="protein sequence ID" value="QNM01825.1"/>
    <property type="molecule type" value="Genomic_DNA"/>
</dbReference>
<dbReference type="Gene3D" id="1.10.3290.10">
    <property type="entry name" value="Fido-like domain"/>
    <property type="match status" value="1"/>
</dbReference>
<dbReference type="PANTHER" id="PTHR13504">
    <property type="entry name" value="FIDO DOMAIN-CONTAINING PROTEIN DDB_G0283145"/>
    <property type="match status" value="1"/>
</dbReference>
<sequence length="247" mass="28862">MNYTDIISKWKEKKIDSIEKLDQQLSNFRITFAYNSGTIENPQITYHATREVFENGKVINFCGDIQIIFEIENQKKCYNFLVPKIINKDPITSDLIKKIHYQLMQGVYDEHRWQKGERPGHYKIHDYVIGKSNQGALPEEVPAEIAELCDEILNIPDKGDNILKTAAYIHCKFENIHAFADGNGRVGRTLMNYYLMINNYPPLVVYSETKDQYYKSLDHYDNTGDITPYLNYMKKSLEKTWVLGELK</sequence>
<evidence type="ECO:0000256" key="3">
    <source>
        <dbReference type="PIRSR" id="PIRSR640198-3"/>
    </source>
</evidence>
<evidence type="ECO:0000313" key="5">
    <source>
        <dbReference type="EMBL" id="QNM01825.1"/>
    </source>
</evidence>
<protein>
    <submittedName>
        <fullName evidence="5">Fic family protein</fullName>
    </submittedName>
</protein>
<organism evidence="5 6">
    <name type="scientific">Simiaoa sunii</name>
    <dbReference type="NCBI Taxonomy" id="2763672"/>
    <lineage>
        <taxon>Bacteria</taxon>
        <taxon>Bacillati</taxon>
        <taxon>Bacillota</taxon>
        <taxon>Clostridia</taxon>
        <taxon>Lachnospirales</taxon>
        <taxon>Lachnospiraceae</taxon>
        <taxon>Simiaoa</taxon>
    </lineage>
</organism>
<keyword evidence="2" id="KW-0547">Nucleotide-binding</keyword>
<dbReference type="PROSITE" id="PS51459">
    <property type="entry name" value="FIDO"/>
    <property type="match status" value="1"/>
</dbReference>
<dbReference type="RefSeq" id="WP_249325728.1">
    <property type="nucleotide sequence ID" value="NZ_CP060633.1"/>
</dbReference>
<dbReference type="InterPro" id="IPR040198">
    <property type="entry name" value="Fido_containing"/>
</dbReference>
<feature type="binding site" evidence="2">
    <location>
        <begin position="213"/>
        <end position="214"/>
    </location>
    <ligand>
        <name>ATP</name>
        <dbReference type="ChEBI" id="CHEBI:30616"/>
    </ligand>
</feature>
<feature type="domain" description="Fido" evidence="4">
    <location>
        <begin position="91"/>
        <end position="235"/>
    </location>
</feature>
<evidence type="ECO:0000256" key="2">
    <source>
        <dbReference type="PIRSR" id="PIRSR640198-2"/>
    </source>
</evidence>
<dbReference type="SUPFAM" id="SSF140931">
    <property type="entry name" value="Fic-like"/>
    <property type="match status" value="1"/>
</dbReference>
<dbReference type="InterPro" id="IPR036597">
    <property type="entry name" value="Fido-like_dom_sf"/>
</dbReference>